<accession>A0A8J2J8C7</accession>
<dbReference type="PROSITE" id="PS51140">
    <property type="entry name" value="CUE"/>
    <property type="match status" value="1"/>
</dbReference>
<dbReference type="GO" id="GO:0005634">
    <property type="term" value="C:nucleus"/>
    <property type="evidence" value="ECO:0007669"/>
    <property type="project" value="UniProtKB-SubCell"/>
</dbReference>
<organism evidence="8 9">
    <name type="scientific">Allacma fusca</name>
    <dbReference type="NCBI Taxonomy" id="39272"/>
    <lineage>
        <taxon>Eukaryota</taxon>
        <taxon>Metazoa</taxon>
        <taxon>Ecdysozoa</taxon>
        <taxon>Arthropoda</taxon>
        <taxon>Hexapoda</taxon>
        <taxon>Collembola</taxon>
        <taxon>Symphypleona</taxon>
        <taxon>Sminthuridae</taxon>
        <taxon>Allacma</taxon>
    </lineage>
</organism>
<dbReference type="Proteomes" id="UP000708208">
    <property type="component" value="Unassembled WGS sequence"/>
</dbReference>
<evidence type="ECO:0000256" key="2">
    <source>
        <dbReference type="ARBA" id="ARBA00004496"/>
    </source>
</evidence>
<gene>
    <name evidence="8" type="ORF">AFUS01_LOCUS5010</name>
</gene>
<evidence type="ECO:0000256" key="4">
    <source>
        <dbReference type="ARBA" id="ARBA00022786"/>
    </source>
</evidence>
<evidence type="ECO:0000313" key="8">
    <source>
        <dbReference type="EMBL" id="CAG7710412.1"/>
    </source>
</evidence>
<keyword evidence="5" id="KW-0539">Nucleus</keyword>
<evidence type="ECO:0000313" key="9">
    <source>
        <dbReference type="Proteomes" id="UP000708208"/>
    </source>
</evidence>
<evidence type="ECO:0000256" key="6">
    <source>
        <dbReference type="SAM" id="MobiDB-lite"/>
    </source>
</evidence>
<keyword evidence="9" id="KW-1185">Reference proteome</keyword>
<dbReference type="InterPro" id="IPR003892">
    <property type="entry name" value="CUE"/>
</dbReference>
<dbReference type="PANTHER" id="PTHR12493:SF0">
    <property type="entry name" value="CUE DOMAIN-CONTAINING PROTEIN 2"/>
    <property type="match status" value="1"/>
</dbReference>
<dbReference type="PANTHER" id="PTHR12493">
    <property type="entry name" value="CUE DOMAIN CONTAINING 2"/>
    <property type="match status" value="1"/>
</dbReference>
<comment type="subcellular location">
    <subcellularLocation>
        <location evidence="2">Cytoplasm</location>
    </subcellularLocation>
    <subcellularLocation>
        <location evidence="1">Nucleus</location>
    </subcellularLocation>
</comment>
<evidence type="ECO:0000256" key="1">
    <source>
        <dbReference type="ARBA" id="ARBA00004123"/>
    </source>
</evidence>
<evidence type="ECO:0000259" key="7">
    <source>
        <dbReference type="PROSITE" id="PS51140"/>
    </source>
</evidence>
<reference evidence="8" key="1">
    <citation type="submission" date="2021-06" db="EMBL/GenBank/DDBJ databases">
        <authorList>
            <person name="Hodson N. C."/>
            <person name="Mongue J. A."/>
            <person name="Jaron S. K."/>
        </authorList>
    </citation>
    <scope>NUCLEOTIDE SEQUENCE</scope>
</reference>
<sequence>MERQDSDSEKFITSSLISFINEHIHSSRLSSLDEIVLSYVVTVLENLVTERFQDLSDLFDAEEFCEMLSAYFPEFSSIPQKVVSEWVFALVTSLKQPAKKDEASKEDIAFESLLGEIDREPRTKRYSESSSDSSCNGSKKSSSNRTPRVSETSDSEADVADIIQRLQLEEKTQTLIEMFPSLARIDAQNLVSLSNGDLEKSVQMVLLQMEGDGLNHTHSQSLSSLPSKARFGAKSDVDEKVLKDRIVARYGFIDQAEDSKEFRPAPPKVEPKKLVRYRESQVVSTKGERYSEVRIKDGEEIKPKTYISKPHRQSN</sequence>
<keyword evidence="3" id="KW-0963">Cytoplasm</keyword>
<dbReference type="OrthoDB" id="10060331at2759"/>
<dbReference type="AlphaFoldDB" id="A0A8J2J8C7"/>
<dbReference type="GO" id="GO:0043130">
    <property type="term" value="F:ubiquitin binding"/>
    <property type="evidence" value="ECO:0007669"/>
    <property type="project" value="InterPro"/>
</dbReference>
<dbReference type="EMBL" id="CAJVCH010031817">
    <property type="protein sequence ID" value="CAG7710412.1"/>
    <property type="molecule type" value="Genomic_DNA"/>
</dbReference>
<feature type="domain" description="CUE" evidence="7">
    <location>
        <begin position="167"/>
        <end position="209"/>
    </location>
</feature>
<comment type="caution">
    <text evidence="8">The sequence shown here is derived from an EMBL/GenBank/DDBJ whole genome shotgun (WGS) entry which is preliminary data.</text>
</comment>
<keyword evidence="4" id="KW-0833">Ubl conjugation pathway</keyword>
<feature type="compositionally biased region" description="Low complexity" evidence="6">
    <location>
        <begin position="128"/>
        <end position="143"/>
    </location>
</feature>
<proteinExistence type="predicted"/>
<name>A0A8J2J8C7_9HEXA</name>
<protein>
    <recommendedName>
        <fullName evidence="7">CUE domain-containing protein</fullName>
    </recommendedName>
</protein>
<feature type="region of interest" description="Disordered" evidence="6">
    <location>
        <begin position="121"/>
        <end position="156"/>
    </location>
</feature>
<evidence type="ECO:0000256" key="5">
    <source>
        <dbReference type="ARBA" id="ARBA00023242"/>
    </source>
</evidence>
<evidence type="ECO:0000256" key="3">
    <source>
        <dbReference type="ARBA" id="ARBA00022490"/>
    </source>
</evidence>
<dbReference type="GO" id="GO:0005737">
    <property type="term" value="C:cytoplasm"/>
    <property type="evidence" value="ECO:0007669"/>
    <property type="project" value="UniProtKB-SubCell"/>
</dbReference>